<name>A0A6C0JC46_9ZZZZ</name>
<reference evidence="2" key="1">
    <citation type="journal article" date="2020" name="Nature">
        <title>Giant virus diversity and host interactions through global metagenomics.</title>
        <authorList>
            <person name="Schulz F."/>
            <person name="Roux S."/>
            <person name="Paez-Espino D."/>
            <person name="Jungbluth S."/>
            <person name="Walsh D.A."/>
            <person name="Denef V.J."/>
            <person name="McMahon K.D."/>
            <person name="Konstantinidis K.T."/>
            <person name="Eloe-Fadrosh E.A."/>
            <person name="Kyrpides N.C."/>
            <person name="Woyke T."/>
        </authorList>
    </citation>
    <scope>NUCLEOTIDE SEQUENCE</scope>
    <source>
        <strain evidence="2">GVMAG-M-3300025890-48</strain>
    </source>
</reference>
<dbReference type="InterPro" id="IPR019080">
    <property type="entry name" value="YqaJ_viral_recombinase"/>
</dbReference>
<dbReference type="PANTHER" id="PTHR46609:SF6">
    <property type="entry name" value="EXONUCLEASE, PHAGE-TYPE_RECB, C-TERMINAL DOMAIN-CONTAINING PROTEIN-RELATED"/>
    <property type="match status" value="1"/>
</dbReference>
<dbReference type="SUPFAM" id="SSF52980">
    <property type="entry name" value="Restriction endonuclease-like"/>
    <property type="match status" value="1"/>
</dbReference>
<organism evidence="2">
    <name type="scientific">viral metagenome</name>
    <dbReference type="NCBI Taxonomy" id="1070528"/>
    <lineage>
        <taxon>unclassified sequences</taxon>
        <taxon>metagenomes</taxon>
        <taxon>organismal metagenomes</taxon>
    </lineage>
</organism>
<accession>A0A6C0JC46</accession>
<sequence length="509" mass="60209">MNPYKDLEDVTDKLIIQPLINAKDNQDAFVMACELINEYISSNILEYKSPYFHQDLIYSVEELMTLQLCETCFRDYPEELDLIISKASKHCFENNYPRRSYGDSSVRFNLSKNEISEKIQYLNNIPQADQRSNEWFLQRHKTLTASSIWKVFGTNSVRNQLIYSKCSPIDMKKYNRFNLESSLHWGQKYEDVSIAWYEREYKTNVSEFGCIPHRRLNYLAASPDGINTDPESQRYGRMVEVKNIVNRDITGIPKLEYWIQMQLQLEVCELRECDFLETRFKEYSNYEEFVLDGTFTRTKDNKQKGIMMLFLDSNRKPFYTYAPLDISKSELEIWTDNEMKKHENKNWLKNIYWRLDEVSVVLVLRNKKWFNEAIPYFEEMWDIIKKERISGYQHRAPNKRKKRKKSFDNEIITINDTNNITNNITNPIANTKCLISVKKIDSPVTVKSKIVKPKSSMNDEDIIMKVQDATIKDTDTIMKVNDDTNKDTDTIMKDSNSIIINIDTEIYSN</sequence>
<evidence type="ECO:0000259" key="1">
    <source>
        <dbReference type="Pfam" id="PF09588"/>
    </source>
</evidence>
<protein>
    <recommendedName>
        <fullName evidence="1">YqaJ viral recombinase domain-containing protein</fullName>
    </recommendedName>
</protein>
<dbReference type="InterPro" id="IPR011604">
    <property type="entry name" value="PDDEXK-like_dom_sf"/>
</dbReference>
<dbReference type="EMBL" id="MN740367">
    <property type="protein sequence ID" value="QHU02933.1"/>
    <property type="molecule type" value="Genomic_DNA"/>
</dbReference>
<dbReference type="PANTHER" id="PTHR46609">
    <property type="entry name" value="EXONUCLEASE, PHAGE-TYPE/RECB, C-TERMINAL DOMAIN-CONTAINING PROTEIN"/>
    <property type="match status" value="1"/>
</dbReference>
<feature type="domain" description="YqaJ viral recombinase" evidence="1">
    <location>
        <begin position="134"/>
        <end position="269"/>
    </location>
</feature>
<dbReference type="InterPro" id="IPR051703">
    <property type="entry name" value="NF-kappa-B_Signaling_Reg"/>
</dbReference>
<proteinExistence type="predicted"/>
<dbReference type="Gene3D" id="3.90.320.10">
    <property type="match status" value="1"/>
</dbReference>
<dbReference type="Pfam" id="PF09588">
    <property type="entry name" value="YqaJ"/>
    <property type="match status" value="1"/>
</dbReference>
<dbReference type="AlphaFoldDB" id="A0A6C0JC46"/>
<evidence type="ECO:0000313" key="2">
    <source>
        <dbReference type="EMBL" id="QHU02933.1"/>
    </source>
</evidence>
<dbReference type="InterPro" id="IPR011335">
    <property type="entry name" value="Restrct_endonuc-II-like"/>
</dbReference>